<comment type="caution">
    <text evidence="1">The sequence shown here is derived from an EMBL/GenBank/DDBJ whole genome shotgun (WGS) entry which is preliminary data.</text>
</comment>
<dbReference type="EMBL" id="LLXH01000210">
    <property type="protein sequence ID" value="PKC70620.1"/>
    <property type="molecule type" value="Genomic_DNA"/>
</dbReference>
<evidence type="ECO:0000313" key="1">
    <source>
        <dbReference type="EMBL" id="PKC70620.1"/>
    </source>
</evidence>
<dbReference type="OrthoDB" id="2436751at2759"/>
<dbReference type="Proteomes" id="UP000232688">
    <property type="component" value="Unassembled WGS sequence"/>
</dbReference>
<name>A0A2I1EGC5_9GLOM</name>
<organism evidence="1 2">
    <name type="scientific">Rhizophagus irregularis</name>
    <dbReference type="NCBI Taxonomy" id="588596"/>
    <lineage>
        <taxon>Eukaryota</taxon>
        <taxon>Fungi</taxon>
        <taxon>Fungi incertae sedis</taxon>
        <taxon>Mucoromycota</taxon>
        <taxon>Glomeromycotina</taxon>
        <taxon>Glomeromycetes</taxon>
        <taxon>Glomerales</taxon>
        <taxon>Glomeraceae</taxon>
        <taxon>Rhizophagus</taxon>
    </lineage>
</organism>
<gene>
    <name evidence="1" type="ORF">RhiirA1_500617</name>
</gene>
<reference evidence="1 2" key="2">
    <citation type="submission" date="2017-10" db="EMBL/GenBank/DDBJ databases">
        <title>Genome analyses suggest a sexual origin of heterokaryosis in a supposedly ancient asexual fungus.</title>
        <authorList>
            <person name="Corradi N."/>
            <person name="Sedzielewska K."/>
            <person name="Noel J."/>
            <person name="Charron P."/>
            <person name="Farinelli L."/>
            <person name="Marton T."/>
            <person name="Kruger M."/>
            <person name="Pelin A."/>
            <person name="Brachmann A."/>
            <person name="Corradi N."/>
        </authorList>
    </citation>
    <scope>NUCLEOTIDE SEQUENCE [LARGE SCALE GENOMIC DNA]</scope>
    <source>
        <strain evidence="1 2">A1</strain>
    </source>
</reference>
<dbReference type="AlphaFoldDB" id="A0A2I1EGC5"/>
<accession>A0A2I1EGC5</accession>
<dbReference type="VEuPathDB" id="FungiDB:RhiirA1_500617"/>
<proteinExistence type="predicted"/>
<dbReference type="VEuPathDB" id="FungiDB:FUN_013881"/>
<protein>
    <submittedName>
        <fullName evidence="1">Uncharacterized protein</fullName>
    </submittedName>
</protein>
<dbReference type="VEuPathDB" id="FungiDB:RhiirFUN_017199"/>
<evidence type="ECO:0000313" key="2">
    <source>
        <dbReference type="Proteomes" id="UP000232688"/>
    </source>
</evidence>
<reference evidence="1 2" key="1">
    <citation type="submission" date="2017-10" db="EMBL/GenBank/DDBJ databases">
        <title>Extensive intraspecific genome diversity in a model arbuscular mycorrhizal fungus.</title>
        <authorList>
            <person name="Chen E.C.H."/>
            <person name="Morin E."/>
            <person name="Baudet D."/>
            <person name="Noel J."/>
            <person name="Ndikumana S."/>
            <person name="Charron P."/>
            <person name="St-Onge C."/>
            <person name="Giorgi J."/>
            <person name="Grigoriev I.V."/>
            <person name="Roux C."/>
            <person name="Martin F.M."/>
            <person name="Corradi N."/>
        </authorList>
    </citation>
    <scope>NUCLEOTIDE SEQUENCE [LARGE SCALE GENOMIC DNA]</scope>
    <source>
        <strain evidence="1 2">A1</strain>
    </source>
</reference>
<sequence>MPFCIESRNVDSNRWVEINLAHSECTKSSASFSEVAFAKEIAKPKKKVFKNQIFFVANGRFTREEIEAYDLLSSIIFDKEVINYTTIVRVNFSDFEDYEKCANDRASLRMENAGLAYILNKVNIVYVDNPPLVGRAREINKEVREVPRKRLLTYLGTCQNTYRLSNLDTLNERIRKYANNQTPKGQKVANIHQTIANLQEQINELGLEASRIN</sequence>